<dbReference type="EMBL" id="BQNB010019622">
    <property type="protein sequence ID" value="GJT87261.1"/>
    <property type="molecule type" value="Genomic_DNA"/>
</dbReference>
<accession>A0ABQ5HHF8</accession>
<dbReference type="PANTHER" id="PTHR45835">
    <property type="entry name" value="YALI0A06105P"/>
    <property type="match status" value="1"/>
</dbReference>
<evidence type="ECO:0008006" key="3">
    <source>
        <dbReference type="Google" id="ProtNLM"/>
    </source>
</evidence>
<keyword evidence="2" id="KW-1185">Reference proteome</keyword>
<name>A0ABQ5HHF8_9ASTR</name>
<sequence>MHALVDGKKIVITVSSVRRDPQFADEDGTDCLPTTTIFENLKLMRYDNLSDKLTFFKSYFSHQWKFLVHTILQCLSPKKTAWNEFSSNIASAIICLTTNQKFNFSKMVFDGMTRNLDSLSAKFLMYLTFLQVFLDKQLDKTYKPRKPKKKVTQIPQSSEPIDLIADEVVLKERGDNLERAANTVSSLEVEQVVVPGKFLFCDWVNHRAGGVKRNTLGYTLIDKKLSIVFKTPPRNYKDTYDEADEEFTCTLHLQLAYAHCICTLHLQLAFASKHLHIALAHCICRLNEICYHPRKANVVADALSRKERVKPRRVENVTAEMMHGLDQPMERKEDEVTRKITRCKDSKLYIYEKNKKFEIVAGHGVPVSIISDRDGRFTSRVLANIIESLRDMIGYEYGLSSSKGWTNYHSSIQCAPFGALYGRKCRSPILWAKIGKSRLIGLKLVQETTDKVVLIKEKLKAARDRQKSYADNRCKLLEFEVVDQVLLKVDKTLRFVEEPVEIIDREVKSLKRSNISIVKVHWNLKRGHKDFIKSKYPHLLVEQAIVRSTK</sequence>
<evidence type="ECO:0000313" key="2">
    <source>
        <dbReference type="Proteomes" id="UP001151760"/>
    </source>
</evidence>
<organism evidence="1 2">
    <name type="scientific">Tanacetum coccineum</name>
    <dbReference type="NCBI Taxonomy" id="301880"/>
    <lineage>
        <taxon>Eukaryota</taxon>
        <taxon>Viridiplantae</taxon>
        <taxon>Streptophyta</taxon>
        <taxon>Embryophyta</taxon>
        <taxon>Tracheophyta</taxon>
        <taxon>Spermatophyta</taxon>
        <taxon>Magnoliopsida</taxon>
        <taxon>eudicotyledons</taxon>
        <taxon>Gunneridae</taxon>
        <taxon>Pentapetalae</taxon>
        <taxon>asterids</taxon>
        <taxon>campanulids</taxon>
        <taxon>Asterales</taxon>
        <taxon>Asteraceae</taxon>
        <taxon>Asteroideae</taxon>
        <taxon>Anthemideae</taxon>
        <taxon>Anthemidinae</taxon>
        <taxon>Tanacetum</taxon>
    </lineage>
</organism>
<protein>
    <recommendedName>
        <fullName evidence="3">Reverse transcriptase domain-containing protein</fullName>
    </recommendedName>
</protein>
<reference evidence="1" key="1">
    <citation type="journal article" date="2022" name="Int. J. Mol. Sci.">
        <title>Draft Genome of Tanacetum Coccineum: Genomic Comparison of Closely Related Tanacetum-Family Plants.</title>
        <authorList>
            <person name="Yamashiro T."/>
            <person name="Shiraishi A."/>
            <person name="Nakayama K."/>
            <person name="Satake H."/>
        </authorList>
    </citation>
    <scope>NUCLEOTIDE SEQUENCE</scope>
</reference>
<dbReference type="Proteomes" id="UP001151760">
    <property type="component" value="Unassembled WGS sequence"/>
</dbReference>
<dbReference type="PANTHER" id="PTHR45835:SF103">
    <property type="entry name" value="RNA-DIRECTED DNA POLYMERASE"/>
    <property type="match status" value="1"/>
</dbReference>
<comment type="caution">
    <text evidence="1">The sequence shown here is derived from an EMBL/GenBank/DDBJ whole genome shotgun (WGS) entry which is preliminary data.</text>
</comment>
<evidence type="ECO:0000313" key="1">
    <source>
        <dbReference type="EMBL" id="GJT87261.1"/>
    </source>
</evidence>
<reference evidence="1" key="2">
    <citation type="submission" date="2022-01" db="EMBL/GenBank/DDBJ databases">
        <authorList>
            <person name="Yamashiro T."/>
            <person name="Shiraishi A."/>
            <person name="Satake H."/>
            <person name="Nakayama K."/>
        </authorList>
    </citation>
    <scope>NUCLEOTIDE SEQUENCE</scope>
</reference>
<proteinExistence type="predicted"/>
<gene>
    <name evidence="1" type="ORF">Tco_1068978</name>
</gene>